<comment type="caution">
    <text evidence="1">The sequence shown here is derived from an EMBL/GenBank/DDBJ whole genome shotgun (WGS) entry which is preliminary data.</text>
</comment>
<dbReference type="EMBL" id="BGPR01009046">
    <property type="protein sequence ID" value="GBN37607.1"/>
    <property type="molecule type" value="Genomic_DNA"/>
</dbReference>
<proteinExistence type="predicted"/>
<dbReference type="AlphaFoldDB" id="A0A4Y2NHP2"/>
<sequence>MSRFEAHEEYVGTNLVIFNRGQMTRTTPEPVPPSSSFLTIPEGRHFTPTDLMGTGLLTRWFFGGIGSRSWNSPAPKPRPYHQATAALI</sequence>
<evidence type="ECO:0000313" key="1">
    <source>
        <dbReference type="EMBL" id="GBN37607.1"/>
    </source>
</evidence>
<reference evidence="1 2" key="1">
    <citation type="journal article" date="2019" name="Sci. Rep.">
        <title>Orb-weaving spider Araneus ventricosus genome elucidates the spidroin gene catalogue.</title>
        <authorList>
            <person name="Kono N."/>
            <person name="Nakamura H."/>
            <person name="Ohtoshi R."/>
            <person name="Moran D.A.P."/>
            <person name="Shinohara A."/>
            <person name="Yoshida Y."/>
            <person name="Fujiwara M."/>
            <person name="Mori M."/>
            <person name="Tomita M."/>
            <person name="Arakawa K."/>
        </authorList>
    </citation>
    <scope>NUCLEOTIDE SEQUENCE [LARGE SCALE GENOMIC DNA]</scope>
</reference>
<organism evidence="1 2">
    <name type="scientific">Araneus ventricosus</name>
    <name type="common">Orbweaver spider</name>
    <name type="synonym">Epeira ventricosa</name>
    <dbReference type="NCBI Taxonomy" id="182803"/>
    <lineage>
        <taxon>Eukaryota</taxon>
        <taxon>Metazoa</taxon>
        <taxon>Ecdysozoa</taxon>
        <taxon>Arthropoda</taxon>
        <taxon>Chelicerata</taxon>
        <taxon>Arachnida</taxon>
        <taxon>Araneae</taxon>
        <taxon>Araneomorphae</taxon>
        <taxon>Entelegynae</taxon>
        <taxon>Araneoidea</taxon>
        <taxon>Araneidae</taxon>
        <taxon>Araneus</taxon>
    </lineage>
</organism>
<dbReference type="Proteomes" id="UP000499080">
    <property type="component" value="Unassembled WGS sequence"/>
</dbReference>
<accession>A0A4Y2NHP2</accession>
<gene>
    <name evidence="1" type="ORF">AVEN_263916_1</name>
</gene>
<name>A0A4Y2NHP2_ARAVE</name>
<keyword evidence="2" id="KW-1185">Reference proteome</keyword>
<protein>
    <submittedName>
        <fullName evidence="1">Uncharacterized protein</fullName>
    </submittedName>
</protein>
<evidence type="ECO:0000313" key="2">
    <source>
        <dbReference type="Proteomes" id="UP000499080"/>
    </source>
</evidence>